<feature type="transmembrane region" description="Helical" evidence="5">
    <location>
        <begin position="138"/>
        <end position="161"/>
    </location>
</feature>
<evidence type="ECO:0000313" key="6">
    <source>
        <dbReference type="EMBL" id="MFC3932816.1"/>
    </source>
</evidence>
<proteinExistence type="predicted"/>
<dbReference type="InterPro" id="IPR014743">
    <property type="entry name" value="Cl-channel_core"/>
</dbReference>
<feature type="transmembrane region" description="Helical" evidence="5">
    <location>
        <begin position="42"/>
        <end position="62"/>
    </location>
</feature>
<feature type="transmembrane region" description="Helical" evidence="5">
    <location>
        <begin position="167"/>
        <end position="187"/>
    </location>
</feature>
<dbReference type="SUPFAM" id="SSF81340">
    <property type="entry name" value="Clc chloride channel"/>
    <property type="match status" value="1"/>
</dbReference>
<comment type="subcellular location">
    <subcellularLocation>
        <location evidence="1">Membrane</location>
        <topology evidence="1">Multi-pass membrane protein</topology>
    </subcellularLocation>
</comment>
<feature type="transmembrane region" description="Helical" evidence="5">
    <location>
        <begin position="208"/>
        <end position="237"/>
    </location>
</feature>
<name>A0ABV8D2W1_9STRE</name>
<gene>
    <name evidence="6" type="ORF">ACFOSE_08635</name>
</gene>
<dbReference type="EMBL" id="JBHSAC010000073">
    <property type="protein sequence ID" value="MFC3932816.1"/>
    <property type="molecule type" value="Genomic_DNA"/>
</dbReference>
<dbReference type="InterPro" id="IPR050368">
    <property type="entry name" value="ClC-type_chloride_channel"/>
</dbReference>
<evidence type="ECO:0000313" key="7">
    <source>
        <dbReference type="Proteomes" id="UP001595901"/>
    </source>
</evidence>
<keyword evidence="2 5" id="KW-0812">Transmembrane</keyword>
<evidence type="ECO:0000256" key="1">
    <source>
        <dbReference type="ARBA" id="ARBA00004141"/>
    </source>
</evidence>
<feature type="transmembrane region" description="Helical" evidence="5">
    <location>
        <begin position="249"/>
        <end position="267"/>
    </location>
</feature>
<evidence type="ECO:0000256" key="4">
    <source>
        <dbReference type="ARBA" id="ARBA00023136"/>
    </source>
</evidence>
<feature type="transmembrane region" description="Helical" evidence="5">
    <location>
        <begin position="12"/>
        <end position="36"/>
    </location>
</feature>
<protein>
    <submittedName>
        <fullName evidence="6">Chloride channel protein</fullName>
    </submittedName>
</protein>
<comment type="caution">
    <text evidence="6">The sequence shown here is derived from an EMBL/GenBank/DDBJ whole genome shotgun (WGS) entry which is preliminary data.</text>
</comment>
<evidence type="ECO:0000256" key="5">
    <source>
        <dbReference type="SAM" id="Phobius"/>
    </source>
</evidence>
<dbReference type="PANTHER" id="PTHR43427">
    <property type="entry name" value="CHLORIDE CHANNEL PROTEIN CLC-E"/>
    <property type="match status" value="1"/>
</dbReference>
<keyword evidence="7" id="KW-1185">Reference proteome</keyword>
<organism evidence="6 7">
    <name type="scientific">Streptococcus dentapri</name>
    <dbReference type="NCBI Taxonomy" id="573564"/>
    <lineage>
        <taxon>Bacteria</taxon>
        <taxon>Bacillati</taxon>
        <taxon>Bacillota</taxon>
        <taxon>Bacilli</taxon>
        <taxon>Lactobacillales</taxon>
        <taxon>Streptococcaceae</taxon>
        <taxon>Streptococcus</taxon>
    </lineage>
</organism>
<evidence type="ECO:0000256" key="3">
    <source>
        <dbReference type="ARBA" id="ARBA00022989"/>
    </source>
</evidence>
<evidence type="ECO:0000256" key="2">
    <source>
        <dbReference type="ARBA" id="ARBA00022692"/>
    </source>
</evidence>
<keyword evidence="3 5" id="KW-1133">Transmembrane helix</keyword>
<dbReference type="PROSITE" id="PS51257">
    <property type="entry name" value="PROKAR_LIPOPROTEIN"/>
    <property type="match status" value="1"/>
</dbReference>
<feature type="transmembrane region" description="Helical" evidence="5">
    <location>
        <begin position="340"/>
        <end position="360"/>
    </location>
</feature>
<feature type="transmembrane region" description="Helical" evidence="5">
    <location>
        <begin position="314"/>
        <end position="333"/>
    </location>
</feature>
<keyword evidence="4 5" id="KW-0472">Membrane</keyword>
<dbReference type="RefSeq" id="WP_380432490.1">
    <property type="nucleotide sequence ID" value="NZ_JBHSAC010000073.1"/>
</dbReference>
<feature type="transmembrane region" description="Helical" evidence="5">
    <location>
        <begin position="372"/>
        <end position="390"/>
    </location>
</feature>
<dbReference type="PRINTS" id="PR00762">
    <property type="entry name" value="CLCHANNEL"/>
</dbReference>
<dbReference type="PANTHER" id="PTHR43427:SF12">
    <property type="entry name" value="CHLORIDE TRANSPORTER"/>
    <property type="match status" value="1"/>
</dbReference>
<dbReference type="Pfam" id="PF00654">
    <property type="entry name" value="Voltage_CLC"/>
    <property type="match status" value="1"/>
</dbReference>
<reference evidence="7" key="1">
    <citation type="journal article" date="2019" name="Int. J. Syst. Evol. Microbiol.">
        <title>The Global Catalogue of Microorganisms (GCM) 10K type strain sequencing project: providing services to taxonomists for standard genome sequencing and annotation.</title>
        <authorList>
            <consortium name="The Broad Institute Genomics Platform"/>
            <consortium name="The Broad Institute Genome Sequencing Center for Infectious Disease"/>
            <person name="Wu L."/>
            <person name="Ma J."/>
        </authorList>
    </citation>
    <scope>NUCLEOTIDE SEQUENCE [LARGE SCALE GENOMIC DNA]</scope>
    <source>
        <strain evidence="7">CCUG 58728</strain>
    </source>
</reference>
<dbReference type="Proteomes" id="UP001595901">
    <property type="component" value="Unassembled WGS sequence"/>
</dbReference>
<dbReference type="Gene3D" id="1.10.3080.10">
    <property type="entry name" value="Clc chloride channel"/>
    <property type="match status" value="1"/>
</dbReference>
<sequence>MLKTFKNTSVVMLAAIVIGLLIGCIDAVFGKVLLLVSDFRDAHLIIFLPFLALAGLLSVWLYQRFGGESSKGMNLVFEVGQGKRQEIPRILIPLIMLTTWLTHLFGGSAGREGVAVQIGATISHWLGRLVPIENNSRVFLVTGIAAGFAGLFQTPLAATFFALEVLVVGQLALPALLSALLASLVASQTSRILGLEKFSVPLSINLSLSPLVIVKLLILGLCFGLVGSGFAAFLSWAKTQASHYLINPYTRIVVLSLFLTLLLFLLESGRYVGLGTNLILLSLKGGPIYGWDWLLKLVLTVLTLAAGFQGGEVTPLFAIGASLGVILAPFFGLPVLLGAALGYSAVFAGATNTLLAPILIGGEVFGFANTSYFLLVVATAFLVNHQYSIYPLQKR</sequence>
<dbReference type="InterPro" id="IPR001807">
    <property type="entry name" value="ClC"/>
</dbReference>
<accession>A0ABV8D2W1</accession>